<accession>A0A382A5G8</accession>
<dbReference type="EMBL" id="UINC01023797">
    <property type="protein sequence ID" value="SVA96183.1"/>
    <property type="molecule type" value="Genomic_DNA"/>
</dbReference>
<organism evidence="1">
    <name type="scientific">marine metagenome</name>
    <dbReference type="NCBI Taxonomy" id="408172"/>
    <lineage>
        <taxon>unclassified sequences</taxon>
        <taxon>metagenomes</taxon>
        <taxon>ecological metagenomes</taxon>
    </lineage>
</organism>
<name>A0A382A5G8_9ZZZZ</name>
<sequence>MNSLKNHILIAMPHLSDPCFGKSVVLLCDHTTEGAMGIVVNRPISNPELKKLFSEIYPNGKGFLKKNSVVYFGGPVMLERGIVLHTPDISTKGTINVSDDFALTAHKEILDNINKDTSSLQFKLAIGHAGWTRGQLEQEIENGDWLIQDTTKDFIFNTPDELMWNQAALSFGISPSEFSGHGGLA</sequence>
<evidence type="ECO:0000313" key="1">
    <source>
        <dbReference type="EMBL" id="SVA96183.1"/>
    </source>
</evidence>
<protein>
    <submittedName>
        <fullName evidence="1">Uncharacterized protein</fullName>
    </submittedName>
</protein>
<dbReference type="GO" id="GO:0005829">
    <property type="term" value="C:cytosol"/>
    <property type="evidence" value="ECO:0007669"/>
    <property type="project" value="TreeGrafter"/>
</dbReference>
<reference evidence="1" key="1">
    <citation type="submission" date="2018-05" db="EMBL/GenBank/DDBJ databases">
        <authorList>
            <person name="Lanie J.A."/>
            <person name="Ng W.-L."/>
            <person name="Kazmierczak K.M."/>
            <person name="Andrzejewski T.M."/>
            <person name="Davidsen T.M."/>
            <person name="Wayne K.J."/>
            <person name="Tettelin H."/>
            <person name="Glass J.I."/>
            <person name="Rusch D."/>
            <person name="Podicherti R."/>
            <person name="Tsui H.-C.T."/>
            <person name="Winkler M.E."/>
        </authorList>
    </citation>
    <scope>NUCLEOTIDE SEQUENCE</scope>
</reference>
<dbReference type="PANTHER" id="PTHR30327:SF1">
    <property type="entry name" value="UPF0301 PROTEIN YQGE"/>
    <property type="match status" value="1"/>
</dbReference>
<proteinExistence type="inferred from homology"/>
<dbReference type="AlphaFoldDB" id="A0A382A5G8"/>
<dbReference type="HAMAP" id="MF_00758">
    <property type="entry name" value="UPF0301"/>
    <property type="match status" value="1"/>
</dbReference>
<dbReference type="Gene3D" id="3.40.1740.10">
    <property type="entry name" value="VC0467-like"/>
    <property type="match status" value="1"/>
</dbReference>
<dbReference type="PANTHER" id="PTHR30327">
    <property type="entry name" value="UNCHARACTERIZED PROTEIN YQGE"/>
    <property type="match status" value="1"/>
</dbReference>
<dbReference type="InterPro" id="IPR003774">
    <property type="entry name" value="AlgH-like"/>
</dbReference>
<gene>
    <name evidence="1" type="ORF">METZ01_LOCUS149037</name>
</gene>
<dbReference type="SUPFAM" id="SSF143456">
    <property type="entry name" value="VC0467-like"/>
    <property type="match status" value="1"/>
</dbReference>
<dbReference type="Pfam" id="PF02622">
    <property type="entry name" value="DUF179"/>
    <property type="match status" value="1"/>
</dbReference>